<proteinExistence type="inferred from homology"/>
<dbReference type="SUPFAM" id="SSF47729">
    <property type="entry name" value="IHF-like DNA-binding proteins"/>
    <property type="match status" value="1"/>
</dbReference>
<dbReference type="GO" id="GO:1990178">
    <property type="term" value="C:HU-DNA complex"/>
    <property type="evidence" value="ECO:0007669"/>
    <property type="project" value="UniProtKB-ARBA"/>
</dbReference>
<dbReference type="AlphaFoldDB" id="A0A841R2K9"/>
<dbReference type="EMBL" id="JACHHI010000004">
    <property type="protein sequence ID" value="MBB6478003.1"/>
    <property type="molecule type" value="Genomic_DNA"/>
</dbReference>
<dbReference type="GO" id="GO:0010467">
    <property type="term" value="P:gene expression"/>
    <property type="evidence" value="ECO:0007669"/>
    <property type="project" value="UniProtKB-ARBA"/>
</dbReference>
<gene>
    <name evidence="6" type="ORF">HNR45_001056</name>
</gene>
<name>A0A841R2K9_9FIRM</name>
<dbReference type="GO" id="GO:0003677">
    <property type="term" value="F:DNA binding"/>
    <property type="evidence" value="ECO:0007669"/>
    <property type="project" value="UniProtKB-KW"/>
</dbReference>
<dbReference type="InterPro" id="IPR000119">
    <property type="entry name" value="Hist_DNA-bd"/>
</dbReference>
<dbReference type="RefSeq" id="WP_024048012.1">
    <property type="nucleotide sequence ID" value="NZ_CABWNB010000001.1"/>
</dbReference>
<dbReference type="OrthoDB" id="9799835at2"/>
<evidence type="ECO:0000256" key="4">
    <source>
        <dbReference type="RuleBase" id="RU003939"/>
    </source>
</evidence>
<dbReference type="PRINTS" id="PR01727">
    <property type="entry name" value="DNABINDINGHU"/>
</dbReference>
<dbReference type="GO" id="GO:0030261">
    <property type="term" value="P:chromosome condensation"/>
    <property type="evidence" value="ECO:0007669"/>
    <property type="project" value="UniProtKB-KW"/>
</dbReference>
<keyword evidence="3 6" id="KW-0238">DNA-binding</keyword>
<evidence type="ECO:0000313" key="7">
    <source>
        <dbReference type="Proteomes" id="UP000591941"/>
    </source>
</evidence>
<feature type="region of interest" description="Disordered" evidence="5">
    <location>
        <begin position="56"/>
        <end position="101"/>
    </location>
</feature>
<dbReference type="GO" id="GO:0042802">
    <property type="term" value="F:identical protein binding"/>
    <property type="evidence" value="ECO:0007669"/>
    <property type="project" value="UniProtKB-ARBA"/>
</dbReference>
<sequence>MNKTELIANVAEMSEITKKDAEKVVKAMFECISETLAKGEKVQIIGFGTFEVRERKAREGHNPSNPKQKIKIPASKSPAFKAGKQLKERVNVKPAKKARRK</sequence>
<dbReference type="Proteomes" id="UP000591941">
    <property type="component" value="Unassembled WGS sequence"/>
</dbReference>
<dbReference type="GeneID" id="93486321"/>
<dbReference type="GO" id="GO:0030527">
    <property type="term" value="F:structural constituent of chromatin"/>
    <property type="evidence" value="ECO:0007669"/>
    <property type="project" value="InterPro"/>
</dbReference>
<evidence type="ECO:0000256" key="3">
    <source>
        <dbReference type="ARBA" id="ARBA00023125"/>
    </source>
</evidence>
<keyword evidence="7" id="KW-1185">Reference proteome</keyword>
<comment type="similarity">
    <text evidence="1 4">Belongs to the bacterial histone-like protein family.</text>
</comment>
<dbReference type="PANTHER" id="PTHR33175">
    <property type="entry name" value="DNA-BINDING PROTEIN HU"/>
    <property type="match status" value="1"/>
</dbReference>
<evidence type="ECO:0000313" key="6">
    <source>
        <dbReference type="EMBL" id="MBB6478003.1"/>
    </source>
</evidence>
<protein>
    <submittedName>
        <fullName evidence="6">DNA-binding protein HU-beta</fullName>
    </submittedName>
</protein>
<dbReference type="GO" id="GO:0006270">
    <property type="term" value="P:DNA replication initiation"/>
    <property type="evidence" value="ECO:0007669"/>
    <property type="project" value="UniProtKB-ARBA"/>
</dbReference>
<accession>A0A841R2K9</accession>
<evidence type="ECO:0000256" key="5">
    <source>
        <dbReference type="SAM" id="MobiDB-lite"/>
    </source>
</evidence>
<dbReference type="InterPro" id="IPR010992">
    <property type="entry name" value="IHF-like_DNA-bd_dom_sf"/>
</dbReference>
<comment type="caution">
    <text evidence="6">The sequence shown here is derived from an EMBL/GenBank/DDBJ whole genome shotgun (WGS) entry which is preliminary data.</text>
</comment>
<organism evidence="6 7">
    <name type="scientific">Negativicoccus succinicivorans</name>
    <dbReference type="NCBI Taxonomy" id="620903"/>
    <lineage>
        <taxon>Bacteria</taxon>
        <taxon>Bacillati</taxon>
        <taxon>Bacillota</taxon>
        <taxon>Negativicutes</taxon>
        <taxon>Veillonellales</taxon>
        <taxon>Veillonellaceae</taxon>
        <taxon>Negativicoccus</taxon>
    </lineage>
</organism>
<dbReference type="FunFam" id="4.10.520.10:FF:000001">
    <property type="entry name" value="DNA-binding protein HU"/>
    <property type="match status" value="1"/>
</dbReference>
<dbReference type="GO" id="GO:0005829">
    <property type="term" value="C:cytosol"/>
    <property type="evidence" value="ECO:0007669"/>
    <property type="project" value="TreeGrafter"/>
</dbReference>
<evidence type="ECO:0000256" key="1">
    <source>
        <dbReference type="ARBA" id="ARBA00010529"/>
    </source>
</evidence>
<reference evidence="6 7" key="1">
    <citation type="submission" date="2020-08" db="EMBL/GenBank/DDBJ databases">
        <title>Genomic Encyclopedia of Type Strains, Phase IV (KMG-IV): sequencing the most valuable type-strain genomes for metagenomic binning, comparative biology and taxonomic classification.</title>
        <authorList>
            <person name="Goeker M."/>
        </authorList>
    </citation>
    <scope>NUCLEOTIDE SEQUENCE [LARGE SCALE GENOMIC DNA]</scope>
    <source>
        <strain evidence="6 7">DSM 21255</strain>
    </source>
</reference>
<dbReference type="SMART" id="SM00411">
    <property type="entry name" value="BHL"/>
    <property type="match status" value="1"/>
</dbReference>
<dbReference type="Gene3D" id="4.10.520.10">
    <property type="entry name" value="IHF-like DNA-binding proteins"/>
    <property type="match status" value="1"/>
</dbReference>
<evidence type="ECO:0000256" key="2">
    <source>
        <dbReference type="ARBA" id="ARBA00023067"/>
    </source>
</evidence>
<dbReference type="Pfam" id="PF00216">
    <property type="entry name" value="Bac_DNA_binding"/>
    <property type="match status" value="1"/>
</dbReference>
<dbReference type="CDD" id="cd13831">
    <property type="entry name" value="HU"/>
    <property type="match status" value="1"/>
</dbReference>
<keyword evidence="2" id="KW-0226">DNA condensation</keyword>
<dbReference type="PANTHER" id="PTHR33175:SF3">
    <property type="entry name" value="DNA-BINDING PROTEIN HU-BETA"/>
    <property type="match status" value="1"/>
</dbReference>
<dbReference type="GO" id="GO:1990103">
    <property type="term" value="C:DnaA-HU complex"/>
    <property type="evidence" value="ECO:0007669"/>
    <property type="project" value="UniProtKB-ARBA"/>
</dbReference>